<gene>
    <name evidence="2" type="ORF">NTE_01884</name>
</gene>
<proteinExistence type="predicted"/>
<dbReference type="STRING" id="1459636.NTE_01884"/>
<keyword evidence="3" id="KW-1185">Reference proteome</keyword>
<dbReference type="KEGG" id="nev:NTE_01884"/>
<dbReference type="GeneID" id="41597640"/>
<dbReference type="HOGENOM" id="CLU_2747967_0_0_2"/>
<protein>
    <submittedName>
        <fullName evidence="2">Uncharacterized protein</fullName>
    </submittedName>
</protein>
<evidence type="ECO:0000313" key="3">
    <source>
        <dbReference type="Proteomes" id="UP000028194"/>
    </source>
</evidence>
<reference evidence="2 3" key="1">
    <citation type="journal article" date="2014" name="PLoS ONE">
        <title>Genome Sequence of Candidatus Nitrososphaera evergladensis from Group I.1b Enriched from Everglades Soil Reveals Novel Genomic Features of the Ammonia-Oxidizing Archaea.</title>
        <authorList>
            <person name="Zhalnina K.V."/>
            <person name="Dias R."/>
            <person name="Leonard M.T."/>
            <person name="Dorr de Quadros P."/>
            <person name="Camargo F.A."/>
            <person name="Drew J.C."/>
            <person name="Farmerie W.G."/>
            <person name="Daroub S.H."/>
            <person name="Triplett E.W."/>
        </authorList>
    </citation>
    <scope>NUCLEOTIDE SEQUENCE [LARGE SCALE GENOMIC DNA]</scope>
    <source>
        <strain evidence="2 3">SR1</strain>
    </source>
</reference>
<name>A0A075MRZ8_9ARCH</name>
<dbReference type="EMBL" id="CP007174">
    <property type="protein sequence ID" value="AIF83943.1"/>
    <property type="molecule type" value="Genomic_DNA"/>
</dbReference>
<dbReference type="AlphaFoldDB" id="A0A075MRZ8"/>
<keyword evidence="1" id="KW-1133">Transmembrane helix</keyword>
<organism evidence="2 3">
    <name type="scientific">Candidatus Nitrososphaera evergladensis SR1</name>
    <dbReference type="NCBI Taxonomy" id="1459636"/>
    <lineage>
        <taxon>Archaea</taxon>
        <taxon>Nitrososphaerota</taxon>
        <taxon>Nitrososphaeria</taxon>
        <taxon>Nitrososphaerales</taxon>
        <taxon>Nitrososphaeraceae</taxon>
        <taxon>Nitrososphaera</taxon>
    </lineage>
</organism>
<keyword evidence="1" id="KW-0472">Membrane</keyword>
<evidence type="ECO:0000256" key="1">
    <source>
        <dbReference type="SAM" id="Phobius"/>
    </source>
</evidence>
<keyword evidence="1" id="KW-0812">Transmembrane</keyword>
<dbReference type="Proteomes" id="UP000028194">
    <property type="component" value="Chromosome"/>
</dbReference>
<accession>A0A075MRZ8</accession>
<evidence type="ECO:0000313" key="2">
    <source>
        <dbReference type="EMBL" id="AIF83943.1"/>
    </source>
</evidence>
<feature type="transmembrane region" description="Helical" evidence="1">
    <location>
        <begin position="42"/>
        <end position="60"/>
    </location>
</feature>
<sequence length="70" mass="7007">MNNATNNANKITASKVVAAVATGALIFGTAYGAATLHTPLGAPILTASVFSLGLLMGTTFKGKRKAEVTA</sequence>
<dbReference type="RefSeq" id="WP_148700619.1">
    <property type="nucleotide sequence ID" value="NZ_CP007174.1"/>
</dbReference>